<dbReference type="RefSeq" id="WP_172235645.1">
    <property type="nucleotide sequence ID" value="NZ_JABFDP010000003.1"/>
</dbReference>
<accession>A0ABS5G7X4</accession>
<evidence type="ECO:0000256" key="7">
    <source>
        <dbReference type="RuleBase" id="RU363032"/>
    </source>
</evidence>
<dbReference type="Proteomes" id="UP001314635">
    <property type="component" value="Unassembled WGS sequence"/>
</dbReference>
<dbReference type="CDD" id="cd06261">
    <property type="entry name" value="TM_PBP2"/>
    <property type="match status" value="1"/>
</dbReference>
<dbReference type="PROSITE" id="PS50928">
    <property type="entry name" value="ABC_TM1"/>
    <property type="match status" value="1"/>
</dbReference>
<dbReference type="PANTHER" id="PTHR30151:SF38">
    <property type="entry name" value="ALIPHATIC SULFONATES TRANSPORT PERMEASE PROTEIN SSUC-RELATED"/>
    <property type="match status" value="1"/>
</dbReference>
<dbReference type="Pfam" id="PF00528">
    <property type="entry name" value="BPD_transp_1"/>
    <property type="match status" value="1"/>
</dbReference>
<feature type="domain" description="ABC transmembrane type-1" evidence="8">
    <location>
        <begin position="57"/>
        <end position="237"/>
    </location>
</feature>
<protein>
    <submittedName>
        <fullName evidence="9">ABC transporter permease subunit</fullName>
    </submittedName>
</protein>
<reference evidence="10" key="1">
    <citation type="journal article" date="2021" name="ISME J.">
        <title>Evolutionary origin and ecological implication of a unique nif island in free-living Bradyrhizobium lineages.</title>
        <authorList>
            <person name="Tao J."/>
        </authorList>
    </citation>
    <scope>NUCLEOTIDE SEQUENCE [LARGE SCALE GENOMIC DNA]</scope>
    <source>
        <strain evidence="10">SZCCT0094</strain>
    </source>
</reference>
<feature type="transmembrane region" description="Helical" evidence="7">
    <location>
        <begin position="124"/>
        <end position="142"/>
    </location>
</feature>
<keyword evidence="6 7" id="KW-0472">Membrane</keyword>
<proteinExistence type="inferred from homology"/>
<evidence type="ECO:0000256" key="4">
    <source>
        <dbReference type="ARBA" id="ARBA00022692"/>
    </source>
</evidence>
<comment type="caution">
    <text evidence="9">The sequence shown here is derived from an EMBL/GenBank/DDBJ whole genome shotgun (WGS) entry which is preliminary data.</text>
</comment>
<dbReference type="EMBL" id="JAFCLK010000014">
    <property type="protein sequence ID" value="MBR1137369.1"/>
    <property type="molecule type" value="Genomic_DNA"/>
</dbReference>
<feature type="transmembrane region" description="Helical" evidence="7">
    <location>
        <begin position="219"/>
        <end position="240"/>
    </location>
</feature>
<evidence type="ECO:0000256" key="6">
    <source>
        <dbReference type="ARBA" id="ARBA00023136"/>
    </source>
</evidence>
<feature type="transmembrane region" description="Helical" evidence="7">
    <location>
        <begin position="178"/>
        <end position="198"/>
    </location>
</feature>
<name>A0ABS5G7X4_9BRAD</name>
<dbReference type="Gene3D" id="1.10.3720.10">
    <property type="entry name" value="MetI-like"/>
    <property type="match status" value="1"/>
</dbReference>
<evidence type="ECO:0000256" key="2">
    <source>
        <dbReference type="ARBA" id="ARBA00022448"/>
    </source>
</evidence>
<feature type="transmembrane region" description="Helical" evidence="7">
    <location>
        <begin position="37"/>
        <end position="57"/>
    </location>
</feature>
<keyword evidence="10" id="KW-1185">Reference proteome</keyword>
<keyword evidence="2 7" id="KW-0813">Transport</keyword>
<keyword evidence="3" id="KW-1003">Cell membrane</keyword>
<evidence type="ECO:0000313" key="9">
    <source>
        <dbReference type="EMBL" id="MBR1137369.1"/>
    </source>
</evidence>
<organism evidence="9 10">
    <name type="scientific">Bradyrhizobium denitrificans</name>
    <dbReference type="NCBI Taxonomy" id="2734912"/>
    <lineage>
        <taxon>Bacteria</taxon>
        <taxon>Pseudomonadati</taxon>
        <taxon>Pseudomonadota</taxon>
        <taxon>Alphaproteobacteria</taxon>
        <taxon>Hyphomicrobiales</taxon>
        <taxon>Nitrobacteraceae</taxon>
        <taxon>Bradyrhizobium</taxon>
    </lineage>
</organism>
<sequence>MSMRERIKPLLLPIAALLVFEAWMRLAAVQSDSLAPPSAIALALAGALADGSLLAATRDTLASAFAGLAIGGAIGLVLGVALGLSHVLSRLMEVTIEAIRPIPSVALLPIALIALGFGYRMEIAIVAFACVWPVLIVTRAAVGGIEPRLIEVARVLRLTQLDRIRKIVLPAALPRIVLAFRLAAGIALIVAVTVEIAINPLGLGAGIMTAQQALRPDLMLAYLVWIGVTGFALNAALTAAQQTLFGRAALTDDNA</sequence>
<evidence type="ECO:0000256" key="3">
    <source>
        <dbReference type="ARBA" id="ARBA00022475"/>
    </source>
</evidence>
<keyword evidence="5 7" id="KW-1133">Transmembrane helix</keyword>
<dbReference type="PANTHER" id="PTHR30151">
    <property type="entry name" value="ALKANE SULFONATE ABC TRANSPORTER-RELATED, MEMBRANE SUBUNIT"/>
    <property type="match status" value="1"/>
</dbReference>
<gene>
    <name evidence="9" type="ORF">JQ619_16505</name>
</gene>
<evidence type="ECO:0000313" key="10">
    <source>
        <dbReference type="Proteomes" id="UP001314635"/>
    </source>
</evidence>
<feature type="transmembrane region" description="Helical" evidence="7">
    <location>
        <begin position="98"/>
        <end position="117"/>
    </location>
</feature>
<dbReference type="InterPro" id="IPR000515">
    <property type="entry name" value="MetI-like"/>
</dbReference>
<evidence type="ECO:0000256" key="5">
    <source>
        <dbReference type="ARBA" id="ARBA00022989"/>
    </source>
</evidence>
<comment type="similarity">
    <text evidence="7">Belongs to the binding-protein-dependent transport system permease family.</text>
</comment>
<dbReference type="InterPro" id="IPR035906">
    <property type="entry name" value="MetI-like_sf"/>
</dbReference>
<evidence type="ECO:0000259" key="8">
    <source>
        <dbReference type="PROSITE" id="PS50928"/>
    </source>
</evidence>
<feature type="transmembrane region" description="Helical" evidence="7">
    <location>
        <begin position="64"/>
        <end position="86"/>
    </location>
</feature>
<comment type="subcellular location">
    <subcellularLocation>
        <location evidence="1 7">Cell membrane</location>
        <topology evidence="1 7">Multi-pass membrane protein</topology>
    </subcellularLocation>
</comment>
<dbReference type="SUPFAM" id="SSF161098">
    <property type="entry name" value="MetI-like"/>
    <property type="match status" value="1"/>
</dbReference>
<evidence type="ECO:0000256" key="1">
    <source>
        <dbReference type="ARBA" id="ARBA00004651"/>
    </source>
</evidence>
<keyword evidence="4 7" id="KW-0812">Transmembrane</keyword>